<evidence type="ECO:0000313" key="5">
    <source>
        <dbReference type="EMBL" id="CAK9068493.1"/>
    </source>
</evidence>
<evidence type="ECO:0000259" key="4">
    <source>
        <dbReference type="PROSITE" id="PS50222"/>
    </source>
</evidence>
<feature type="coiled-coil region" evidence="2">
    <location>
        <begin position="999"/>
        <end position="1026"/>
    </location>
</feature>
<keyword evidence="6" id="KW-1185">Reference proteome</keyword>
<sequence>MAAAASAPNSTATLKSSMTHPYLTSKFQVGSAKSDKINYTLAQKVFHSGDVPQEVLDSKRAVQKKKQPNILGTEKREWNPSTIADQKIQKDVHKDLKRHLLEIRAGIHDEKIMKPCKAHTDEQITERYKFIVAMTGQGPLGKLTGKWFNALDERGLPAHCVADQWNDWNASYSTHTKEDIMQAHAVVQQKDDRRKRMMSRDNKVNTEAYVNPTQAIANMNDRLRERKMDFHDLKVQFKRELKVEFPQASEERLQAMAQRLLNEKLLADEKMSRFPVQHESFRPNLSLTTQDKRYKEYHHPGTFVWNEAEKREAWTCCMNFAHESRGCEFRVVNPDCWCYQGFEFHRLTSFELMLSPWHKLHNVVESDMDIHAKREGLDGLGTWSESNPFVAPPCPHERLIQAQSVLLDSERRELRRSRSYKPRMTLTSEGSRSSWLNDLEEEETKEELLPEEPFVDDYLEQILPTNYDLCPHAPVHSKLLPLQGSRASSAHGSVASSRYHQGSELKAHLKGKRQRLLERFATTKRAFDDFLQTIRELKKLRCWRGNLWDVELPQSLWGFSGGQRVNGREGVRITMKCGIFLGSLSLLLVAPHEAAPVLKKVVSMLQGMKESSEKEKHEEEVQYASFSSWCEAELATKTRELGEAGDAAALLLAAGEDSEAKIAAGKAKLAELVKDLEKWEVEKENATLKRTKEASLYKETHQDYTESIQAILKASRSLKTSPSQGVSLLTKLPPHAAQKVAAFLAVYHSNLAPELDSLDFSSDRIEEMLNELRDRFSDERSKLEKEEMTLHHAHQSLMQELSTLISQAEAQQAELKQRKATEEKALGSSKSQLADAEASKKEMESYLSEVNQSCTQKAKDYKERQKLREGELSAIEKTIDLLSSQEIDRTQGRLSLTQRATALVSLSWPRSVSAAQSRAAEYLQNQAMKINSRVLFSMATRLSSASGTGADPMANVRKMLNNLITTLESESSEEMEHRDWCEKEMTANEKARDTRSSTVERLQTEMDSAEAQTAQLGAEITELQVQLSENAESVSNQTDARKLEKAENEKIVEDAKSATEAVAKAIEVLKNFYAGVAFIQSRTVKLAKAPEIFEGAYSPQGGDGVIAMLEVVQSDYSKLETTTAAQEVAAEKTFESLKSEMALLKVQQEKDLEHKKIQKGEKEQLIVGKKADLQNADKELTAALEYYEQLKDSCLATGSTAQERAARRAEEIQSLKEAMDLLEKGTQFTRLLYATQKATQEHETIFSFFDTDGSGSVSLTEFYAVVEAMAPVRCLADLRCRWIALGFSPCRAMETMAPRTSWASKRYTCQQFGQLMTKVGVWDWEEHVFLFTAIATTNLHSTISLAEMHAALASVSPVLLIEDWQHRLEQAFQTMDKAYDALEGDFKAPLDLNKFVVKAGEMWNMRSNEAKRFFHLCDFDGKEKMTRTKFCYIVELVRPSLRLEHIRKKLRCHYSKMLGRIRSVNRQVSLEHLTQRILNGFLQHKEQPTRRRSRVPDDYQRMFDELQLTDQDMTMLFNLLDPRHPEKPELSCFWHMLKNFSPSVVLEDLCLLSVRICAAISKEVKEAQKLPPWQARQLGLATRFTPQLQTWSEVVDGSKAFDVFAGLLPGQACRAAGARREATVIAPLAALSCCPSGSLLEEERFIRLSKTQLKQVLHELFFERTDVQVKASVVMELLEDCQVARHAPRGLSIAELLAALGSITAEGPPVDTTPEGREARAQLEARSQFEPFTAFAMDLRKAVRQKVKKTVIPKALVTGSILEPLSYVNSSSIVEVPERENLVEEAASLRQGGPQQMRETLAARNEKLERVKLVKDQSLREMLEKEVFMETQESPAQTSGNRLALVKRQAGEEEFESFYHHMEENSKYIPDEELVEKLRGYFHDAGGVVESQTALLSKKQNINSSHKSLKRALSLKRSIKDAARTARDL</sequence>
<dbReference type="PROSITE" id="PS00018">
    <property type="entry name" value="EF_HAND_1"/>
    <property type="match status" value="1"/>
</dbReference>
<feature type="compositionally biased region" description="Basic and acidic residues" evidence="3">
    <location>
        <begin position="815"/>
        <end position="825"/>
    </location>
</feature>
<protein>
    <recommendedName>
        <fullName evidence="4">EF-hand domain-containing protein</fullName>
    </recommendedName>
</protein>
<dbReference type="InterPro" id="IPR002048">
    <property type="entry name" value="EF_hand_dom"/>
</dbReference>
<feature type="coiled-coil region" evidence="2">
    <location>
        <begin position="662"/>
        <end position="689"/>
    </location>
</feature>
<dbReference type="PANTHER" id="PTHR45615:SF66">
    <property type="entry name" value="CARD DOMAIN-CONTAINING PROTEIN"/>
    <property type="match status" value="1"/>
</dbReference>
<evidence type="ECO:0000256" key="2">
    <source>
        <dbReference type="SAM" id="Coils"/>
    </source>
</evidence>
<reference evidence="5 6" key="1">
    <citation type="submission" date="2024-02" db="EMBL/GenBank/DDBJ databases">
        <authorList>
            <person name="Chen Y."/>
            <person name="Shah S."/>
            <person name="Dougan E. K."/>
            <person name="Thang M."/>
            <person name="Chan C."/>
        </authorList>
    </citation>
    <scope>NUCLEOTIDE SEQUENCE [LARGE SCALE GENOMIC DNA]</scope>
</reference>
<dbReference type="EMBL" id="CAXAMM010031668">
    <property type="protein sequence ID" value="CAK9068493.1"/>
    <property type="molecule type" value="Genomic_DNA"/>
</dbReference>
<name>A0ABP0NYR5_9DINO</name>
<feature type="region of interest" description="Disordered" evidence="3">
    <location>
        <begin position="814"/>
        <end position="837"/>
    </location>
</feature>
<comment type="caution">
    <text evidence="5">The sequence shown here is derived from an EMBL/GenBank/DDBJ whole genome shotgun (WGS) entry which is preliminary data.</text>
</comment>
<gene>
    <name evidence="5" type="ORF">SCF082_LOCUS34479</name>
</gene>
<dbReference type="InterPro" id="IPR018247">
    <property type="entry name" value="EF_Hand_1_Ca_BS"/>
</dbReference>
<dbReference type="PANTHER" id="PTHR45615">
    <property type="entry name" value="MYOSIN HEAVY CHAIN, NON-MUSCLE"/>
    <property type="match status" value="1"/>
</dbReference>
<dbReference type="Gene3D" id="1.10.238.10">
    <property type="entry name" value="EF-hand"/>
    <property type="match status" value="1"/>
</dbReference>
<keyword evidence="1" id="KW-0106">Calcium</keyword>
<organism evidence="5 6">
    <name type="scientific">Durusdinium trenchii</name>
    <dbReference type="NCBI Taxonomy" id="1381693"/>
    <lineage>
        <taxon>Eukaryota</taxon>
        <taxon>Sar</taxon>
        <taxon>Alveolata</taxon>
        <taxon>Dinophyceae</taxon>
        <taxon>Suessiales</taxon>
        <taxon>Symbiodiniaceae</taxon>
        <taxon>Durusdinium</taxon>
    </lineage>
</organism>
<proteinExistence type="predicted"/>
<dbReference type="SUPFAM" id="SSF47473">
    <property type="entry name" value="EF-hand"/>
    <property type="match status" value="1"/>
</dbReference>
<evidence type="ECO:0000313" key="6">
    <source>
        <dbReference type="Proteomes" id="UP001642464"/>
    </source>
</evidence>
<dbReference type="Proteomes" id="UP001642464">
    <property type="component" value="Unassembled WGS sequence"/>
</dbReference>
<dbReference type="PROSITE" id="PS50222">
    <property type="entry name" value="EF_HAND_2"/>
    <property type="match status" value="1"/>
</dbReference>
<accession>A0ABP0NYR5</accession>
<keyword evidence="2" id="KW-0175">Coiled coil</keyword>
<dbReference type="SMART" id="SM00054">
    <property type="entry name" value="EFh"/>
    <property type="match status" value="2"/>
</dbReference>
<feature type="domain" description="EF-hand" evidence="4">
    <location>
        <begin position="1237"/>
        <end position="1272"/>
    </location>
</feature>
<evidence type="ECO:0000256" key="3">
    <source>
        <dbReference type="SAM" id="MobiDB-lite"/>
    </source>
</evidence>
<evidence type="ECO:0000256" key="1">
    <source>
        <dbReference type="ARBA" id="ARBA00022837"/>
    </source>
</evidence>
<dbReference type="InterPro" id="IPR011992">
    <property type="entry name" value="EF-hand-dom_pair"/>
</dbReference>